<organism evidence="1 2">
    <name type="scientific">Brassica oleracea var. oleracea</name>
    <dbReference type="NCBI Taxonomy" id="109376"/>
    <lineage>
        <taxon>Eukaryota</taxon>
        <taxon>Viridiplantae</taxon>
        <taxon>Streptophyta</taxon>
        <taxon>Embryophyta</taxon>
        <taxon>Tracheophyta</taxon>
        <taxon>Spermatophyta</taxon>
        <taxon>Magnoliopsida</taxon>
        <taxon>eudicotyledons</taxon>
        <taxon>Gunneridae</taxon>
        <taxon>Pentapetalae</taxon>
        <taxon>rosids</taxon>
        <taxon>malvids</taxon>
        <taxon>Brassicales</taxon>
        <taxon>Brassicaceae</taxon>
        <taxon>Brassiceae</taxon>
        <taxon>Brassica</taxon>
    </lineage>
</organism>
<dbReference type="HOGENOM" id="CLU_1984695_0_0_1"/>
<dbReference type="Gramene" id="Bo01214s020.1">
    <property type="protein sequence ID" value="Bo01214s020.1"/>
    <property type="gene ID" value="Bo01214s020"/>
</dbReference>
<protein>
    <submittedName>
        <fullName evidence="1">Uncharacterized protein</fullName>
    </submittedName>
</protein>
<sequence length="126" mass="14291">MFKTETTTYGFLDVRLRWRSCRREELSYGRSEWRILDSLCFPSSPSPSTIAAPLAEFQQGGDAESSHVDLTYSTDMPSNIANMMGVRTRFPRAIPITFVCEEDRSLVAYLPLSSSSFDLGESEFRD</sequence>
<dbReference type="EnsemblPlants" id="Bo01214s020.1">
    <property type="protein sequence ID" value="Bo01214s020.1"/>
    <property type="gene ID" value="Bo01214s020"/>
</dbReference>
<keyword evidence="2" id="KW-1185">Reference proteome</keyword>
<reference evidence="1" key="2">
    <citation type="submission" date="2015-06" db="UniProtKB">
        <authorList>
            <consortium name="EnsemblPlants"/>
        </authorList>
    </citation>
    <scope>IDENTIFICATION</scope>
</reference>
<evidence type="ECO:0000313" key="1">
    <source>
        <dbReference type="EnsemblPlants" id="Bo01214s020.1"/>
    </source>
</evidence>
<evidence type="ECO:0000313" key="2">
    <source>
        <dbReference type="Proteomes" id="UP000032141"/>
    </source>
</evidence>
<name>A0A0D2ZU95_BRAOL</name>
<accession>A0A0D2ZU95</accession>
<proteinExistence type="predicted"/>
<dbReference type="Proteomes" id="UP000032141">
    <property type="component" value="Unassembled WGS sequence"/>
</dbReference>
<dbReference type="AlphaFoldDB" id="A0A0D2ZU95"/>
<reference evidence="1" key="1">
    <citation type="journal article" date="2014" name="Genome Biol.">
        <title>Transcriptome and methylome profiling reveals relics of genome dominance in the mesopolyploid Brassica oleracea.</title>
        <authorList>
            <person name="Parkin I.A."/>
            <person name="Koh C."/>
            <person name="Tang H."/>
            <person name="Robinson S.J."/>
            <person name="Kagale S."/>
            <person name="Clarke W.E."/>
            <person name="Town C.D."/>
            <person name="Nixon J."/>
            <person name="Krishnakumar V."/>
            <person name="Bidwell S.L."/>
            <person name="Denoeud F."/>
            <person name="Belcram H."/>
            <person name="Links M.G."/>
            <person name="Just J."/>
            <person name="Clarke C."/>
            <person name="Bender T."/>
            <person name="Huebert T."/>
            <person name="Mason A.S."/>
            <person name="Pires J.C."/>
            <person name="Barker G."/>
            <person name="Moore J."/>
            <person name="Walley P.G."/>
            <person name="Manoli S."/>
            <person name="Batley J."/>
            <person name="Edwards D."/>
            <person name="Nelson M.N."/>
            <person name="Wang X."/>
            <person name="Paterson A.H."/>
            <person name="King G."/>
            <person name="Bancroft I."/>
            <person name="Chalhoub B."/>
            <person name="Sharpe A.G."/>
        </authorList>
    </citation>
    <scope>NUCLEOTIDE SEQUENCE [LARGE SCALE GENOMIC DNA]</scope>
    <source>
        <strain evidence="1">cv. TO1000</strain>
    </source>
</reference>